<dbReference type="Proteomes" id="UP001143474">
    <property type="component" value="Unassembled WGS sequence"/>
</dbReference>
<sequence>MGVTVPPQVDAMLGLLGVPWPNVDEDEIRKDADAWRTVLAHAEPAAAEADATIRRTKQNYRGDSATALASHWDETGGNGGHLSQAANAARTAPVVLDNAAWLTTGVKLAVGTAAVYASVRVARAFLAGGPFGGAAASAEMYRTRAVIGRIQREGAEGAGRVLAPALNRRVTEQFRRVLDNLRRPGGPPLALAGAGGRVPIRTVGPRAAAGPRSPRDGMALMGRSNNNARAGGNGRRGGGRRSGGSGGNANGGRRSGGDEAKSGHAEIRQVQRGISDDMIEQARRSPGKPGNTKGTKVHESQRVRVVVNSAGKVVSAMWRR</sequence>
<organism evidence="3 4">
    <name type="scientific">Streptosporangium carneum</name>
    <dbReference type="NCBI Taxonomy" id="47481"/>
    <lineage>
        <taxon>Bacteria</taxon>
        <taxon>Bacillati</taxon>
        <taxon>Actinomycetota</taxon>
        <taxon>Actinomycetes</taxon>
        <taxon>Streptosporangiales</taxon>
        <taxon>Streptosporangiaceae</taxon>
        <taxon>Streptosporangium</taxon>
    </lineage>
</organism>
<evidence type="ECO:0000259" key="2">
    <source>
        <dbReference type="Pfam" id="PF25547"/>
    </source>
</evidence>
<evidence type="ECO:0000313" key="3">
    <source>
        <dbReference type="EMBL" id="GLK07232.1"/>
    </source>
</evidence>
<feature type="region of interest" description="Disordered" evidence="1">
    <location>
        <begin position="201"/>
        <end position="301"/>
    </location>
</feature>
<dbReference type="RefSeq" id="WP_271215788.1">
    <property type="nucleotide sequence ID" value="NZ_BAAAVD010000006.1"/>
</dbReference>
<dbReference type="EMBL" id="BSEV01000001">
    <property type="protein sequence ID" value="GLK07232.1"/>
    <property type="molecule type" value="Genomic_DNA"/>
</dbReference>
<feature type="compositionally biased region" description="Gly residues" evidence="1">
    <location>
        <begin position="231"/>
        <end position="254"/>
    </location>
</feature>
<feature type="domain" description="Outer membrane channel protein CpnT-like N-terminal" evidence="2">
    <location>
        <begin position="19"/>
        <end position="140"/>
    </location>
</feature>
<dbReference type="AlphaFoldDB" id="A0A9W6HVU1"/>
<reference evidence="3" key="1">
    <citation type="journal article" date="2014" name="Int. J. Syst. Evol. Microbiol.">
        <title>Complete genome sequence of Corynebacterium casei LMG S-19264T (=DSM 44701T), isolated from a smear-ripened cheese.</title>
        <authorList>
            <consortium name="US DOE Joint Genome Institute (JGI-PGF)"/>
            <person name="Walter F."/>
            <person name="Albersmeier A."/>
            <person name="Kalinowski J."/>
            <person name="Ruckert C."/>
        </authorList>
    </citation>
    <scope>NUCLEOTIDE SEQUENCE</scope>
    <source>
        <strain evidence="3">VKM Ac-2007</strain>
    </source>
</reference>
<gene>
    <name evidence="3" type="ORF">GCM10017600_06370</name>
</gene>
<evidence type="ECO:0000256" key="1">
    <source>
        <dbReference type="SAM" id="MobiDB-lite"/>
    </source>
</evidence>
<accession>A0A9W6HVU1</accession>
<name>A0A9W6HVU1_9ACTN</name>
<dbReference type="Pfam" id="PF25547">
    <property type="entry name" value="WXG100_2"/>
    <property type="match status" value="1"/>
</dbReference>
<protein>
    <recommendedName>
        <fullName evidence="2">Outer membrane channel protein CpnT-like N-terminal domain-containing protein</fullName>
    </recommendedName>
</protein>
<proteinExistence type="predicted"/>
<dbReference type="InterPro" id="IPR057746">
    <property type="entry name" value="CpnT-like_N"/>
</dbReference>
<comment type="caution">
    <text evidence="3">The sequence shown here is derived from an EMBL/GenBank/DDBJ whole genome shotgun (WGS) entry which is preliminary data.</text>
</comment>
<feature type="compositionally biased region" description="Basic and acidic residues" evidence="1">
    <location>
        <begin position="255"/>
        <end position="269"/>
    </location>
</feature>
<keyword evidence="4" id="KW-1185">Reference proteome</keyword>
<reference evidence="3" key="2">
    <citation type="submission" date="2023-01" db="EMBL/GenBank/DDBJ databases">
        <authorList>
            <person name="Sun Q."/>
            <person name="Evtushenko L."/>
        </authorList>
    </citation>
    <scope>NUCLEOTIDE SEQUENCE</scope>
    <source>
        <strain evidence="3">VKM Ac-2007</strain>
    </source>
</reference>
<evidence type="ECO:0000313" key="4">
    <source>
        <dbReference type="Proteomes" id="UP001143474"/>
    </source>
</evidence>